<dbReference type="EMBL" id="CP023324">
    <property type="protein sequence ID" value="ATY62374.1"/>
    <property type="molecule type" value="Genomic_DNA"/>
</dbReference>
<dbReference type="Proteomes" id="UP000323067">
    <property type="component" value="Chromosome vii"/>
</dbReference>
<evidence type="ECO:0000313" key="1">
    <source>
        <dbReference type="EMBL" id="ATY62374.1"/>
    </source>
</evidence>
<name>A0A2H4SGY7_CORMI</name>
<dbReference type="OrthoDB" id="5330139at2759"/>
<sequence length="171" mass="18936">MRLPLASTFRRPIAMAVRAASRPVECRAFHKAKADLTSLDKNGPPSTERIDIFIGDPGESYIIFDKSVGATMAAAVRPQASPSLEQVPLTFFHESRCFATQAASYPRITIKQDLPRPNGTSVSPATLWLWGASHSITLDGTEDRVYFYEFELASRDSHHQLKGVAELLKDM</sequence>
<reference evidence="1 2" key="1">
    <citation type="journal article" date="2017" name="BMC Genomics">
        <title>Chromosome level assembly and secondary metabolite potential of the parasitic fungus Cordyceps militaris.</title>
        <authorList>
            <person name="Kramer G.J."/>
            <person name="Nodwell J.R."/>
        </authorList>
    </citation>
    <scope>NUCLEOTIDE SEQUENCE [LARGE SCALE GENOMIC DNA]</scope>
    <source>
        <strain evidence="1 2">ATCC 34164</strain>
    </source>
</reference>
<organism evidence="1 2">
    <name type="scientific">Cordyceps militaris</name>
    <name type="common">Caterpillar fungus</name>
    <name type="synonym">Clavaria militaris</name>
    <dbReference type="NCBI Taxonomy" id="73501"/>
    <lineage>
        <taxon>Eukaryota</taxon>
        <taxon>Fungi</taxon>
        <taxon>Dikarya</taxon>
        <taxon>Ascomycota</taxon>
        <taxon>Pezizomycotina</taxon>
        <taxon>Sordariomycetes</taxon>
        <taxon>Hypocreomycetidae</taxon>
        <taxon>Hypocreales</taxon>
        <taxon>Cordycipitaceae</taxon>
        <taxon>Cordyceps</taxon>
    </lineage>
</organism>
<gene>
    <name evidence="1" type="ORF">A9K55_008904</name>
</gene>
<dbReference type="VEuPathDB" id="FungiDB:A9K55_008904"/>
<proteinExistence type="predicted"/>
<dbReference type="AlphaFoldDB" id="A0A2H4SGY7"/>
<evidence type="ECO:0000313" key="2">
    <source>
        <dbReference type="Proteomes" id="UP000323067"/>
    </source>
</evidence>
<accession>A0A2H4SGY7</accession>
<protein>
    <submittedName>
        <fullName evidence="1">DOC family</fullName>
    </submittedName>
</protein>
<dbReference type="VEuPathDB" id="FungiDB:CCM_08651"/>